<dbReference type="EMBL" id="FXXP01000001">
    <property type="protein sequence ID" value="SMX27655.1"/>
    <property type="molecule type" value="Genomic_DNA"/>
</dbReference>
<dbReference type="Gene3D" id="3.40.50.300">
    <property type="entry name" value="P-loop containing nucleotide triphosphate hydrolases"/>
    <property type="match status" value="1"/>
</dbReference>
<evidence type="ECO:0000256" key="4">
    <source>
        <dbReference type="ARBA" id="ARBA00022741"/>
    </source>
</evidence>
<dbReference type="NCBIfam" id="TIGR02315">
    <property type="entry name" value="ABC_phnC"/>
    <property type="match status" value="1"/>
</dbReference>
<evidence type="ECO:0000256" key="5">
    <source>
        <dbReference type="ARBA" id="ARBA00022840"/>
    </source>
</evidence>
<evidence type="ECO:0000256" key="6">
    <source>
        <dbReference type="ARBA" id="ARBA00022967"/>
    </source>
</evidence>
<keyword evidence="2" id="KW-1003">Cell membrane</keyword>
<keyword evidence="4" id="KW-0547">Nucleotide-binding</keyword>
<keyword evidence="6" id="KW-1278">Translocase</keyword>
<sequence length="266" mass="28881">MAATLTLTKVSKVFAETKAVDTVSLDIEPGQFVGVIGRSGAGKSTMLRLINRLIDPTTGSISFDGVEITSLRGKALRDWRRDCAMIFQQFNLVDRLDVLTNVLIGRLAEHGFLSSMAMQFSDEERTMALQALDRLDLVPQALQRAGTLSGGQQQRAAIAKALVQQPKIMLADEPIASLDPANATLVMDGLKQINKEDGLTVLVNLHTLDTARAYCDRIIAMRAGRVFFDGTAAQLTDDVVRDIYGTQGLREFNEAVTSTQSIAVPA</sequence>
<name>A0A238JB61_9RHOB</name>
<evidence type="ECO:0000313" key="9">
    <source>
        <dbReference type="EMBL" id="SMX27655.1"/>
    </source>
</evidence>
<dbReference type="InterPro" id="IPR012693">
    <property type="entry name" value="ABC_transpr_PhnC"/>
</dbReference>
<dbReference type="InterPro" id="IPR017871">
    <property type="entry name" value="ABC_transporter-like_CS"/>
</dbReference>
<dbReference type="EC" id="3.6.3.27" evidence="9"/>
<dbReference type="PROSITE" id="PS50893">
    <property type="entry name" value="ABC_TRANSPORTER_2"/>
    <property type="match status" value="1"/>
</dbReference>
<dbReference type="Pfam" id="PF00005">
    <property type="entry name" value="ABC_tran"/>
    <property type="match status" value="1"/>
</dbReference>
<dbReference type="GO" id="GO:0016887">
    <property type="term" value="F:ATP hydrolysis activity"/>
    <property type="evidence" value="ECO:0007669"/>
    <property type="project" value="InterPro"/>
</dbReference>
<keyword evidence="1" id="KW-0813">Transport</keyword>
<evidence type="ECO:0000256" key="1">
    <source>
        <dbReference type="ARBA" id="ARBA00022448"/>
    </source>
</evidence>
<keyword evidence="10" id="KW-1185">Reference proteome</keyword>
<dbReference type="PANTHER" id="PTHR43166:SF6">
    <property type="entry name" value="PHOSPHONATES IMPORT ATP-BINDING PROTEIN PHNC"/>
    <property type="match status" value="1"/>
</dbReference>
<feature type="domain" description="ABC transporter" evidence="8">
    <location>
        <begin position="5"/>
        <end position="248"/>
    </location>
</feature>
<dbReference type="PROSITE" id="PS00211">
    <property type="entry name" value="ABC_TRANSPORTER_1"/>
    <property type="match status" value="1"/>
</dbReference>
<dbReference type="InterPro" id="IPR050086">
    <property type="entry name" value="MetN_ABC_transporter-like"/>
</dbReference>
<dbReference type="GO" id="GO:0015416">
    <property type="term" value="F:ABC-type phosphonate transporter activity"/>
    <property type="evidence" value="ECO:0007669"/>
    <property type="project" value="InterPro"/>
</dbReference>
<dbReference type="OrthoDB" id="9802264at2"/>
<accession>A0A238JB61</accession>
<dbReference type="CDD" id="cd03256">
    <property type="entry name" value="ABC_PhnC_transporter"/>
    <property type="match status" value="1"/>
</dbReference>
<dbReference type="GO" id="GO:0005524">
    <property type="term" value="F:ATP binding"/>
    <property type="evidence" value="ECO:0007669"/>
    <property type="project" value="UniProtKB-KW"/>
</dbReference>
<keyword evidence="7" id="KW-0472">Membrane</keyword>
<evidence type="ECO:0000313" key="10">
    <source>
        <dbReference type="Proteomes" id="UP000225972"/>
    </source>
</evidence>
<protein>
    <submittedName>
        <fullName evidence="9">Phosphate-import ATP-binding protein PhnC</fullName>
        <ecNumber evidence="9">3.6.3.27</ecNumber>
    </submittedName>
</protein>
<evidence type="ECO:0000259" key="8">
    <source>
        <dbReference type="PROSITE" id="PS50893"/>
    </source>
</evidence>
<dbReference type="InterPro" id="IPR003439">
    <property type="entry name" value="ABC_transporter-like_ATP-bd"/>
</dbReference>
<dbReference type="RefSeq" id="WP_099243985.1">
    <property type="nucleotide sequence ID" value="NZ_FXXP01000001.1"/>
</dbReference>
<evidence type="ECO:0000256" key="7">
    <source>
        <dbReference type="ARBA" id="ARBA00023136"/>
    </source>
</evidence>
<keyword evidence="3" id="KW-0997">Cell inner membrane</keyword>
<evidence type="ECO:0000256" key="3">
    <source>
        <dbReference type="ARBA" id="ARBA00022519"/>
    </source>
</evidence>
<keyword evidence="5 9" id="KW-0067">ATP-binding</keyword>
<gene>
    <name evidence="9" type="primary">phnC_2</name>
    <name evidence="9" type="ORF">TRP8649_01762</name>
</gene>
<dbReference type="SMART" id="SM00382">
    <property type="entry name" value="AAA"/>
    <property type="match status" value="1"/>
</dbReference>
<evidence type="ECO:0000256" key="2">
    <source>
        <dbReference type="ARBA" id="ARBA00022475"/>
    </source>
</evidence>
<dbReference type="SUPFAM" id="SSF52540">
    <property type="entry name" value="P-loop containing nucleoside triphosphate hydrolases"/>
    <property type="match status" value="1"/>
</dbReference>
<dbReference type="AlphaFoldDB" id="A0A238JB61"/>
<dbReference type="InterPro" id="IPR027417">
    <property type="entry name" value="P-loop_NTPase"/>
</dbReference>
<dbReference type="GO" id="GO:0016020">
    <property type="term" value="C:membrane"/>
    <property type="evidence" value="ECO:0007669"/>
    <property type="project" value="InterPro"/>
</dbReference>
<keyword evidence="9" id="KW-0378">Hydrolase</keyword>
<dbReference type="Proteomes" id="UP000225972">
    <property type="component" value="Unassembled WGS sequence"/>
</dbReference>
<organism evidence="9 10">
    <name type="scientific">Pelagimonas phthalicica</name>
    <dbReference type="NCBI Taxonomy" id="1037362"/>
    <lineage>
        <taxon>Bacteria</taxon>
        <taxon>Pseudomonadati</taxon>
        <taxon>Pseudomonadota</taxon>
        <taxon>Alphaproteobacteria</taxon>
        <taxon>Rhodobacterales</taxon>
        <taxon>Roseobacteraceae</taxon>
        <taxon>Pelagimonas</taxon>
    </lineage>
</organism>
<dbReference type="InterPro" id="IPR003593">
    <property type="entry name" value="AAA+_ATPase"/>
</dbReference>
<dbReference type="PANTHER" id="PTHR43166">
    <property type="entry name" value="AMINO ACID IMPORT ATP-BINDING PROTEIN"/>
    <property type="match status" value="1"/>
</dbReference>
<proteinExistence type="predicted"/>
<reference evidence="10" key="1">
    <citation type="submission" date="2017-05" db="EMBL/GenBank/DDBJ databases">
        <authorList>
            <person name="Rodrigo-Torres L."/>
            <person name="Arahal R. D."/>
            <person name="Lucena T."/>
        </authorList>
    </citation>
    <scope>NUCLEOTIDE SEQUENCE [LARGE SCALE GENOMIC DNA]</scope>
    <source>
        <strain evidence="10">CECT 8649</strain>
    </source>
</reference>